<evidence type="ECO:0000256" key="8">
    <source>
        <dbReference type="SAM" id="Phobius"/>
    </source>
</evidence>
<dbReference type="EMBL" id="KV417294">
    <property type="protein sequence ID" value="KZO94560.1"/>
    <property type="molecule type" value="Genomic_DNA"/>
</dbReference>
<feature type="transmembrane region" description="Helical" evidence="8">
    <location>
        <begin position="173"/>
        <end position="198"/>
    </location>
</feature>
<feature type="transmembrane region" description="Helical" evidence="8">
    <location>
        <begin position="117"/>
        <end position="137"/>
    </location>
</feature>
<feature type="compositionally biased region" description="Polar residues" evidence="7">
    <location>
        <begin position="1"/>
        <end position="11"/>
    </location>
</feature>
<keyword evidence="11" id="KW-1185">Reference proteome</keyword>
<reference evidence="10 11" key="1">
    <citation type="journal article" date="2016" name="Mol. Biol. Evol.">
        <title>Comparative Genomics of Early-Diverging Mushroom-Forming Fungi Provides Insights into the Origins of Lignocellulose Decay Capabilities.</title>
        <authorList>
            <person name="Nagy L.G."/>
            <person name="Riley R."/>
            <person name="Tritt A."/>
            <person name="Adam C."/>
            <person name="Daum C."/>
            <person name="Floudas D."/>
            <person name="Sun H."/>
            <person name="Yadav J.S."/>
            <person name="Pangilinan J."/>
            <person name="Larsson K.H."/>
            <person name="Matsuura K."/>
            <person name="Barry K."/>
            <person name="Labutti K."/>
            <person name="Kuo R."/>
            <person name="Ohm R.A."/>
            <person name="Bhattacharya S.S."/>
            <person name="Shirouzu T."/>
            <person name="Yoshinaga Y."/>
            <person name="Martin F.M."/>
            <person name="Grigoriev I.V."/>
            <person name="Hibbett D.S."/>
        </authorList>
    </citation>
    <scope>NUCLEOTIDE SEQUENCE [LARGE SCALE GENOMIC DNA]</scope>
    <source>
        <strain evidence="10 11">TUFC12733</strain>
    </source>
</reference>
<feature type="transmembrane region" description="Helical" evidence="8">
    <location>
        <begin position="356"/>
        <end position="377"/>
    </location>
</feature>
<evidence type="ECO:0000259" key="9">
    <source>
        <dbReference type="PROSITE" id="PS50850"/>
    </source>
</evidence>
<dbReference type="FunFam" id="1.20.1250.20:FF:000172">
    <property type="entry name" value="MFS multidrug resistance transporter"/>
    <property type="match status" value="1"/>
</dbReference>
<keyword evidence="2" id="KW-0813">Transport</keyword>
<dbReference type="GO" id="GO:0140115">
    <property type="term" value="P:export across plasma membrane"/>
    <property type="evidence" value="ECO:0007669"/>
    <property type="project" value="UniProtKB-ARBA"/>
</dbReference>
<dbReference type="PANTHER" id="PTHR23502">
    <property type="entry name" value="MAJOR FACILITATOR SUPERFAMILY"/>
    <property type="match status" value="1"/>
</dbReference>
<feature type="transmembrane region" description="Helical" evidence="8">
    <location>
        <begin position="318"/>
        <end position="336"/>
    </location>
</feature>
<feature type="transmembrane region" description="Helical" evidence="8">
    <location>
        <begin position="491"/>
        <end position="509"/>
    </location>
</feature>
<feature type="transmembrane region" description="Helical" evidence="8">
    <location>
        <begin position="149"/>
        <end position="167"/>
    </location>
</feature>
<feature type="transmembrane region" description="Helical" evidence="8">
    <location>
        <begin position="81"/>
        <end position="111"/>
    </location>
</feature>
<keyword evidence="5 8" id="KW-0472">Membrane</keyword>
<keyword evidence="3 8" id="KW-0812">Transmembrane</keyword>
<dbReference type="Proteomes" id="UP000076738">
    <property type="component" value="Unassembled WGS sequence"/>
</dbReference>
<dbReference type="SUPFAM" id="SSF103473">
    <property type="entry name" value="MFS general substrate transporter"/>
    <property type="match status" value="1"/>
</dbReference>
<evidence type="ECO:0000256" key="5">
    <source>
        <dbReference type="ARBA" id="ARBA00023136"/>
    </source>
</evidence>
<evidence type="ECO:0000256" key="1">
    <source>
        <dbReference type="ARBA" id="ARBA00004141"/>
    </source>
</evidence>
<comment type="subcellular location">
    <subcellularLocation>
        <location evidence="1">Membrane</location>
        <topology evidence="1">Multi-pass membrane protein</topology>
    </subcellularLocation>
</comment>
<feature type="transmembrane region" description="Helical" evidence="8">
    <location>
        <begin position="240"/>
        <end position="260"/>
    </location>
</feature>
<dbReference type="PROSITE" id="PS50850">
    <property type="entry name" value="MFS"/>
    <property type="match status" value="1"/>
</dbReference>
<gene>
    <name evidence="10" type="ORF">CALVIDRAFT_599930</name>
</gene>
<dbReference type="Gene3D" id="1.20.1250.20">
    <property type="entry name" value="MFS general substrate transporter like domains"/>
    <property type="match status" value="1"/>
</dbReference>
<evidence type="ECO:0000313" key="11">
    <source>
        <dbReference type="Proteomes" id="UP000076738"/>
    </source>
</evidence>
<organism evidence="10 11">
    <name type="scientific">Calocera viscosa (strain TUFC12733)</name>
    <dbReference type="NCBI Taxonomy" id="1330018"/>
    <lineage>
        <taxon>Eukaryota</taxon>
        <taxon>Fungi</taxon>
        <taxon>Dikarya</taxon>
        <taxon>Basidiomycota</taxon>
        <taxon>Agaricomycotina</taxon>
        <taxon>Dacrymycetes</taxon>
        <taxon>Dacrymycetales</taxon>
        <taxon>Dacrymycetaceae</taxon>
        <taxon>Calocera</taxon>
    </lineage>
</organism>
<feature type="region of interest" description="Disordered" evidence="7">
    <location>
        <begin position="1"/>
        <end position="37"/>
    </location>
</feature>
<sequence length="562" mass="61436">MTTSTQSTSDHNAMKAQDTGNPAHTEEPVDSPPILEDDGMNINEIGAAVELREQQLDGKTMNGDEPPPLPYSAFKRWQIWVIVYLTSIAALFSPLSANIYFPAIPVIAVAFNKPVELINVTVTVNMILQGVSPMVWGSLGDWKRCGRRPIYLSCLTLLCLSCVGLALTPTTDYWLLVLLRCVQAAGSASTVAISAGTIMDIAAPSERGTMLAMSSLGSFVAPCIGPVIGGLLAGNLGWRSIFWFLCIASGVVALIEAIFLPETLRSITGDGSVPAQRWNRPLVPVLLSGVKDEGRAPEEPRGRNNPIEILKSFRNVDLCLILWTNAVPYSIMYGIMTTMSPTFLAVMPSLTEIDLGLCYLSIGAGGIAGALGSGKLVDWDFRRAKAAALRKQGLRDVDAAEKAVDTRGPWKYEGIESIERTRLRLSPIYWTLYVVMIVGYGWAAQQRVHIACLLVLQFLIMFQVTAIFTVNQTLLMDLFPGRGASVTASNNLVRCLTGAVLVSIVDYIINGVGVGWTFTILGGWCMLTYPLVMLEMTWGKKWREGRAEREQLEQEQRAQRVQ</sequence>
<dbReference type="GO" id="GO:0015137">
    <property type="term" value="F:citrate transmembrane transporter activity"/>
    <property type="evidence" value="ECO:0007669"/>
    <property type="project" value="UniProtKB-ARBA"/>
</dbReference>
<dbReference type="OrthoDB" id="440553at2759"/>
<feature type="domain" description="Major facilitator superfamily (MFS) profile" evidence="9">
    <location>
        <begin position="82"/>
        <end position="540"/>
    </location>
</feature>
<dbReference type="InterPro" id="IPR020846">
    <property type="entry name" value="MFS_dom"/>
</dbReference>
<dbReference type="AlphaFoldDB" id="A0A167KEH0"/>
<keyword evidence="4 8" id="KW-1133">Transmembrane helix</keyword>
<name>A0A167KEH0_CALVF</name>
<keyword evidence="6" id="KW-0325">Glycoprotein</keyword>
<dbReference type="InterPro" id="IPR011701">
    <property type="entry name" value="MFS"/>
</dbReference>
<dbReference type="PANTHER" id="PTHR23502:SF51">
    <property type="entry name" value="QUINIDINE RESISTANCE PROTEIN 1-RELATED"/>
    <property type="match status" value="1"/>
</dbReference>
<evidence type="ECO:0000313" key="10">
    <source>
        <dbReference type="EMBL" id="KZO94560.1"/>
    </source>
</evidence>
<feature type="transmembrane region" description="Helical" evidence="8">
    <location>
        <begin position="448"/>
        <end position="470"/>
    </location>
</feature>
<dbReference type="InterPro" id="IPR036259">
    <property type="entry name" value="MFS_trans_sf"/>
</dbReference>
<evidence type="ECO:0000256" key="3">
    <source>
        <dbReference type="ARBA" id="ARBA00022692"/>
    </source>
</evidence>
<dbReference type="Pfam" id="PF07690">
    <property type="entry name" value="MFS_1"/>
    <property type="match status" value="1"/>
</dbReference>
<evidence type="ECO:0000256" key="4">
    <source>
        <dbReference type="ARBA" id="ARBA00022989"/>
    </source>
</evidence>
<accession>A0A167KEH0</accession>
<dbReference type="STRING" id="1330018.A0A167KEH0"/>
<dbReference type="GO" id="GO:0005886">
    <property type="term" value="C:plasma membrane"/>
    <property type="evidence" value="ECO:0007669"/>
    <property type="project" value="TreeGrafter"/>
</dbReference>
<dbReference type="FunFam" id="1.20.1720.10:FF:000009">
    <property type="entry name" value="MFS multidrug transporter"/>
    <property type="match status" value="1"/>
</dbReference>
<feature type="transmembrane region" description="Helical" evidence="8">
    <location>
        <begin position="210"/>
        <end position="234"/>
    </location>
</feature>
<evidence type="ECO:0000256" key="6">
    <source>
        <dbReference type="ARBA" id="ARBA00023180"/>
    </source>
</evidence>
<evidence type="ECO:0000256" key="2">
    <source>
        <dbReference type="ARBA" id="ARBA00022448"/>
    </source>
</evidence>
<protein>
    <submittedName>
        <fullName evidence="10">MFS general substrate transporter</fullName>
    </submittedName>
</protein>
<feature type="transmembrane region" description="Helical" evidence="8">
    <location>
        <begin position="425"/>
        <end position="442"/>
    </location>
</feature>
<feature type="transmembrane region" description="Helical" evidence="8">
    <location>
        <begin position="515"/>
        <end position="534"/>
    </location>
</feature>
<evidence type="ECO:0000256" key="7">
    <source>
        <dbReference type="SAM" id="MobiDB-lite"/>
    </source>
</evidence>
<proteinExistence type="predicted"/>